<reference evidence="4" key="1">
    <citation type="submission" date="2017-07" db="EMBL/GenBank/DDBJ databases">
        <title>Draft genome sequence of Effusibacillus lacus strain skLN1.</title>
        <authorList>
            <person name="Watanabe M."/>
            <person name="Kojima H."/>
            <person name="Fukui M."/>
        </authorList>
    </citation>
    <scope>NUCLEOTIDE SEQUENCE [LARGE SCALE GENOMIC DNA]</scope>
    <source>
        <strain evidence="4">skLN1</strain>
    </source>
</reference>
<organism evidence="3 4">
    <name type="scientific">Effusibacillus lacus</name>
    <dbReference type="NCBI Taxonomy" id="1348429"/>
    <lineage>
        <taxon>Bacteria</taxon>
        <taxon>Bacillati</taxon>
        <taxon>Bacillota</taxon>
        <taxon>Bacilli</taxon>
        <taxon>Bacillales</taxon>
        <taxon>Alicyclobacillaceae</taxon>
        <taxon>Effusibacillus</taxon>
    </lineage>
</organism>
<keyword evidence="4" id="KW-1185">Reference proteome</keyword>
<evidence type="ECO:0000313" key="3">
    <source>
        <dbReference type="EMBL" id="GAX91887.1"/>
    </source>
</evidence>
<dbReference type="InterPro" id="IPR029062">
    <property type="entry name" value="Class_I_gatase-like"/>
</dbReference>
<gene>
    <name evidence="3" type="ORF">EFBL_3578</name>
</gene>
<dbReference type="OrthoDB" id="137965at2"/>
<keyword evidence="1" id="KW-1133">Transmembrane helix</keyword>
<accession>A0A292YLA2</accession>
<keyword evidence="1" id="KW-0812">Transmembrane</keyword>
<proteinExistence type="predicted"/>
<evidence type="ECO:0000256" key="2">
    <source>
        <dbReference type="SAM" id="SignalP"/>
    </source>
</evidence>
<evidence type="ECO:0000313" key="4">
    <source>
        <dbReference type="Proteomes" id="UP000217785"/>
    </source>
</evidence>
<comment type="caution">
    <text evidence="3">The sequence shown here is derived from an EMBL/GenBank/DDBJ whole genome shotgun (WGS) entry which is preliminary data.</text>
</comment>
<feature type="signal peptide" evidence="2">
    <location>
        <begin position="1"/>
        <end position="29"/>
    </location>
</feature>
<keyword evidence="2" id="KW-0732">Signal</keyword>
<feature type="transmembrane region" description="Helical" evidence="1">
    <location>
        <begin position="346"/>
        <end position="371"/>
    </location>
</feature>
<evidence type="ECO:0000256" key="1">
    <source>
        <dbReference type="SAM" id="Phobius"/>
    </source>
</evidence>
<dbReference type="AlphaFoldDB" id="A0A292YLA2"/>
<sequence>MRNMKTLRMAALVIMVGIASLFGANPATAAGETDTLILTAEVGVDNYYKQNRWTQVKVSVTNNGPDLQGTVRLTHRSLKSGMFEQPISVASGQSASVVLEVPGTAINPETMAVVMQDGKELQKQFLRPNAMVGTLTATIGGKNLFSFLVQQTAPSSGTTIVRPLNESDIVSATGMESVDLLVVNDLSAANLQAKQADEIRKWVELGGTLVVGTKPNFSGDAGLLKELLPAKINGQSSLNLTVMNQFAKGQPLTGELSVATVQTIDGRALLKHNELPLVVEKKFGTGRIIQALYDLETEPLASWNGNTELWRNLLGMDSVEFDRSMRGDTGEWALVNASEYIPQLKLAPIGTVAILFLAYLLAAGPGIYLILRRKDRREWGWVALPSLAVLLAGSVLVVGFQSRGSGVFNQAAGVVEIANPKFAKVEAAHSFVVTKGGDYKVEPAEGVYLYPHVIGREPADISRMVENGKNVILYKNVDYMTIRMAVAKGAVRDAGFIEGQMKLADNRIIGSITNKSRFNLRDVRLVLGSRVLLLQDLPVGKSQSLTISLEDQSGSMMNNDRPSTQELLPVGADPNGLNQRYYQLLDYAGSRKPFMSGRATIVGWTEDPLSTATITDGENNRGALYLVRQDLPIDFAKGVQVTLTNGLLDVRVADQSGIVDRGPDMLPVIRNGQMTYEIQTPSAIQMKVNRVEIKLNHPELKNLQVKLFNRKTSQWEDLKAGSSLKLEGAKLSDYANDKNSLLIQLANPTSNHFITPVPVIIFAGEVTS</sequence>
<dbReference type="SUPFAM" id="SSF52317">
    <property type="entry name" value="Class I glutamine amidotransferase-like"/>
    <property type="match status" value="1"/>
</dbReference>
<name>A0A292YLA2_9BACL</name>
<dbReference type="Proteomes" id="UP000217785">
    <property type="component" value="Unassembled WGS sequence"/>
</dbReference>
<feature type="chain" id="PRO_5012041886" evidence="2">
    <location>
        <begin position="30"/>
        <end position="768"/>
    </location>
</feature>
<protein>
    <submittedName>
        <fullName evidence="3">Uncharacterized protein</fullName>
    </submittedName>
</protein>
<feature type="transmembrane region" description="Helical" evidence="1">
    <location>
        <begin position="378"/>
        <end position="400"/>
    </location>
</feature>
<dbReference type="EMBL" id="BDUF01000109">
    <property type="protein sequence ID" value="GAX91887.1"/>
    <property type="molecule type" value="Genomic_DNA"/>
</dbReference>
<keyword evidence="1" id="KW-0472">Membrane</keyword>
<dbReference type="Gene3D" id="3.40.50.880">
    <property type="match status" value="1"/>
</dbReference>